<dbReference type="EMBL" id="CP041690">
    <property type="protein sequence ID" value="QEE19584.1"/>
    <property type="molecule type" value="Genomic_DNA"/>
</dbReference>
<accession>A0A5B9DK69</accession>
<evidence type="ECO:0000256" key="2">
    <source>
        <dbReference type="ARBA" id="ARBA00022827"/>
    </source>
</evidence>
<organism evidence="3 4">
    <name type="scientific">Paradevosia tibetensis</name>
    <dbReference type="NCBI Taxonomy" id="1447062"/>
    <lineage>
        <taxon>Bacteria</taxon>
        <taxon>Pseudomonadati</taxon>
        <taxon>Pseudomonadota</taxon>
        <taxon>Alphaproteobacteria</taxon>
        <taxon>Hyphomicrobiales</taxon>
        <taxon>Devosiaceae</taxon>
        <taxon>Paradevosia</taxon>
    </lineage>
</organism>
<dbReference type="GO" id="GO:0004458">
    <property type="term" value="F:D-lactate dehydrogenase (cytochrome) activity"/>
    <property type="evidence" value="ECO:0007669"/>
    <property type="project" value="TreeGrafter"/>
</dbReference>
<evidence type="ECO:0000313" key="4">
    <source>
        <dbReference type="Proteomes" id="UP000321062"/>
    </source>
</evidence>
<dbReference type="GO" id="GO:1903457">
    <property type="term" value="P:lactate catabolic process"/>
    <property type="evidence" value="ECO:0007669"/>
    <property type="project" value="TreeGrafter"/>
</dbReference>
<name>A0A5B9DK69_9HYPH</name>
<dbReference type="SUPFAM" id="SSF56176">
    <property type="entry name" value="FAD-binding/transporter-associated domain-like"/>
    <property type="match status" value="1"/>
</dbReference>
<dbReference type="InterPro" id="IPR006094">
    <property type="entry name" value="Oxid_FAD_bind_N"/>
</dbReference>
<dbReference type="PANTHER" id="PTHR11748">
    <property type="entry name" value="D-LACTATE DEHYDROGENASE"/>
    <property type="match status" value="1"/>
</dbReference>
<dbReference type="InterPro" id="IPR016164">
    <property type="entry name" value="FAD-linked_Oxase-like_C"/>
</dbReference>
<protein>
    <submittedName>
        <fullName evidence="3">FAD-binding oxidoreductase</fullName>
    </submittedName>
</protein>
<dbReference type="Proteomes" id="UP000321062">
    <property type="component" value="Chromosome"/>
</dbReference>
<dbReference type="PROSITE" id="PS51387">
    <property type="entry name" value="FAD_PCMH"/>
    <property type="match status" value="1"/>
</dbReference>
<dbReference type="GO" id="GO:0008720">
    <property type="term" value="F:D-lactate dehydrogenase (NAD+) activity"/>
    <property type="evidence" value="ECO:0007669"/>
    <property type="project" value="TreeGrafter"/>
</dbReference>
<keyword evidence="1" id="KW-0285">Flavoprotein</keyword>
<dbReference type="InterPro" id="IPR016169">
    <property type="entry name" value="FAD-bd_PCMH_sub2"/>
</dbReference>
<dbReference type="SUPFAM" id="SSF55103">
    <property type="entry name" value="FAD-linked oxidases, C-terminal domain"/>
    <property type="match status" value="1"/>
</dbReference>
<evidence type="ECO:0000313" key="3">
    <source>
        <dbReference type="EMBL" id="QEE19584.1"/>
    </source>
</evidence>
<gene>
    <name evidence="3" type="ORF">FNA67_05075</name>
</gene>
<sequence>MSVADFRAELGDIPQEDNPRIVQQRSRDHYWYSPVLKAKLDHVSAEVVVSPRSTEEVKTVLRAAYRHGVAITPRGAGTGNYGQAMPLSGGAMLNMMNMDKVIEIKRDRVLAQAGAVLEKMDHETREAVGSELRFHPSTYRMASLGGFIAGGSGGVGSVRWGGLRNLGSILGLKIVTCEAEPRELGLVGEDVLKVAHAYGTNGIIVEAEMPLAPAYDWIDVIVGFDAFMDAARFAEAVALQDGLLVKEVSPCAAPIPEAYFNRHKPYLKDGQSVVLIMVAPVSMDSLALFVDHHKGEMRYRADLATEDEKRRLPPIYELAWNHTTLRALKIDNSITYLQTRYPTIEHVRRIVEMLGDELPMHIEMTRQDGVVTFSGLPMVRYTSEERLEEIIRIHEDNGCNVFNPHRYTLEEGGMKRTDHKQLAFKREADPKGMLNPGKMVAWENPDFDFNAGKAWLFDGLNAVRTA</sequence>
<dbReference type="InterPro" id="IPR016166">
    <property type="entry name" value="FAD-bd_PCMH"/>
</dbReference>
<dbReference type="Pfam" id="PF01565">
    <property type="entry name" value="FAD_binding_4"/>
    <property type="match status" value="1"/>
</dbReference>
<dbReference type="OrthoDB" id="9811557at2"/>
<dbReference type="AlphaFoldDB" id="A0A5B9DK69"/>
<evidence type="ECO:0000256" key="1">
    <source>
        <dbReference type="ARBA" id="ARBA00022630"/>
    </source>
</evidence>
<dbReference type="RefSeq" id="WP_147655286.1">
    <property type="nucleotide sequence ID" value="NZ_BMFM01000001.1"/>
</dbReference>
<dbReference type="PANTHER" id="PTHR11748:SF119">
    <property type="entry name" value="D-2-HYDROXYGLUTARATE DEHYDROGENASE"/>
    <property type="match status" value="1"/>
</dbReference>
<keyword evidence="4" id="KW-1185">Reference proteome</keyword>
<dbReference type="InterPro" id="IPR036318">
    <property type="entry name" value="FAD-bd_PCMH-like_sf"/>
</dbReference>
<dbReference type="GO" id="GO:0071949">
    <property type="term" value="F:FAD binding"/>
    <property type="evidence" value="ECO:0007669"/>
    <property type="project" value="InterPro"/>
</dbReference>
<reference evidence="3 4" key="1">
    <citation type="journal article" date="2015" name="Int. J. Syst. Evol. Microbiol.">
        <title>Youhaiella tibetensis gen. nov., sp. nov., isolated from subsurface sediment.</title>
        <authorList>
            <person name="Wang Y.X."/>
            <person name="Huang F.Q."/>
            <person name="Nogi Y."/>
            <person name="Pang S.J."/>
            <person name="Wang P.K."/>
            <person name="Lv J."/>
        </authorList>
    </citation>
    <scope>NUCLEOTIDE SEQUENCE [LARGE SCALE GENOMIC DNA]</scope>
    <source>
        <strain evidence="4">fig4</strain>
    </source>
</reference>
<proteinExistence type="predicted"/>
<keyword evidence="2" id="KW-0274">FAD</keyword>
<dbReference type="Gene3D" id="3.30.465.10">
    <property type="match status" value="1"/>
</dbReference>
<dbReference type="KEGG" id="yti:FNA67_05075"/>